<dbReference type="GO" id="GO:0006351">
    <property type="term" value="P:DNA-templated transcription"/>
    <property type="evidence" value="ECO:0007669"/>
    <property type="project" value="InterPro"/>
</dbReference>
<dbReference type="GO" id="GO:0008270">
    <property type="term" value="F:zinc ion binding"/>
    <property type="evidence" value="ECO:0007669"/>
    <property type="project" value="InterPro"/>
</dbReference>
<evidence type="ECO:0000259" key="7">
    <source>
        <dbReference type="SMART" id="SM00906"/>
    </source>
</evidence>
<feature type="compositionally biased region" description="Low complexity" evidence="6">
    <location>
        <begin position="740"/>
        <end position="754"/>
    </location>
</feature>
<dbReference type="Pfam" id="PF04082">
    <property type="entry name" value="Fungal_trans"/>
    <property type="match status" value="1"/>
</dbReference>
<reference evidence="8" key="1">
    <citation type="submission" date="2022-07" db="EMBL/GenBank/DDBJ databases">
        <title>Phylogenomic reconstructions and comparative analyses of Kickxellomycotina fungi.</title>
        <authorList>
            <person name="Reynolds N.K."/>
            <person name="Stajich J.E."/>
            <person name="Barry K."/>
            <person name="Grigoriev I.V."/>
            <person name="Crous P."/>
            <person name="Smith M.E."/>
        </authorList>
    </citation>
    <scope>NUCLEOTIDE SEQUENCE</scope>
    <source>
        <strain evidence="8">NRRL 1565</strain>
    </source>
</reference>
<accession>A0A9W8HVC4</accession>
<evidence type="ECO:0000256" key="2">
    <source>
        <dbReference type="ARBA" id="ARBA00022723"/>
    </source>
</evidence>
<dbReference type="InterPro" id="IPR050815">
    <property type="entry name" value="TF_fung"/>
</dbReference>
<dbReference type="CDD" id="cd12148">
    <property type="entry name" value="fungal_TF_MHR"/>
    <property type="match status" value="1"/>
</dbReference>
<keyword evidence="4" id="KW-0804">Transcription</keyword>
<feature type="domain" description="Xylanolytic transcriptional activator regulatory" evidence="7">
    <location>
        <begin position="2"/>
        <end position="75"/>
    </location>
</feature>
<dbReference type="GO" id="GO:0005634">
    <property type="term" value="C:nucleus"/>
    <property type="evidence" value="ECO:0007669"/>
    <property type="project" value="UniProtKB-SubCell"/>
</dbReference>
<feature type="region of interest" description="Disordered" evidence="6">
    <location>
        <begin position="656"/>
        <end position="677"/>
    </location>
</feature>
<sequence length="762" mass="80824">MGFRLAIAMGYHHHDAKLRAGPMQSSADIVHREACRRAFWGAFLLDRYTAIGGGKALGINDNDISVLLPLNDKDWQNHGTAPPLSTLEFFKPLGGAQSQSTRSSSTESSNAAAKTIDAAASAPQTGVAWQATERATSNVSGRSDSSGIPDFDSNASSPLTGVSVGSRNDTPGLSGAWNARANDLSALGQFIKLMTVVGQVAQHINASKNTGGVVSSGAQIRGRPSKNSATLDKALLQWKEELPASLSYCDTKTVGLGPEPTVFIACMHAIYHGAVIMLNRENMELLRGLPGQLDVSTIQAMRSLERCRIAAMEIVEITRHICSLPPAMTNALLPWALFQAGTLLIHFMISGSTQQAKEEARSAILSLDRALRDDLSRYWNVSSKYHMVLSNMVKAWERTCQGTPSQTPRQLSGAYNAGVPSQQQQQQQQQSASLHGQPQTGPAFGNSVAESYQALGAQLQLPMQMQMHMQLPAQMSASQQPQKVDAQPRQQTQSDGSFSTLLKPYGGPEAGTSRDANAQVGGLSFRGSDLQTNHAQLAGMQNTTGNVESMASNLAGMSNFMFNADTAQDSMNILQAFLSQLSQEQAKQFSEGMQEYALHGARGNGAAQTGLGTASCAGANGGSLLSQAPSQQAQQSVMLPNAALRHIQSVAAFDFAGQGDHPPGGRRDSLPISSSEDLFTAPSGPVFSSSAEVSALKFGRTDSDNMRSTELDPMLFNPMTPLLQELQLFNGSSLNVAPVSGGSHTSTSASGAISKNNARPSD</sequence>
<feature type="compositionally biased region" description="Polar residues" evidence="6">
    <location>
        <begin position="153"/>
        <end position="162"/>
    </location>
</feature>
<evidence type="ECO:0000256" key="1">
    <source>
        <dbReference type="ARBA" id="ARBA00004123"/>
    </source>
</evidence>
<dbReference type="SMART" id="SM00906">
    <property type="entry name" value="Fungal_trans"/>
    <property type="match status" value="1"/>
</dbReference>
<dbReference type="GO" id="GO:0003677">
    <property type="term" value="F:DNA binding"/>
    <property type="evidence" value="ECO:0007669"/>
    <property type="project" value="InterPro"/>
</dbReference>
<feature type="compositionally biased region" description="Polar residues" evidence="6">
    <location>
        <begin position="133"/>
        <end position="146"/>
    </location>
</feature>
<feature type="region of interest" description="Disordered" evidence="6">
    <location>
        <begin position="133"/>
        <end position="162"/>
    </location>
</feature>
<feature type="region of interest" description="Disordered" evidence="6">
    <location>
        <begin position="400"/>
        <end position="446"/>
    </location>
</feature>
<feature type="compositionally biased region" description="Polar residues" evidence="6">
    <location>
        <begin position="400"/>
        <end position="410"/>
    </location>
</feature>
<evidence type="ECO:0000256" key="3">
    <source>
        <dbReference type="ARBA" id="ARBA00023015"/>
    </source>
</evidence>
<dbReference type="AlphaFoldDB" id="A0A9W8HVC4"/>
<evidence type="ECO:0000313" key="9">
    <source>
        <dbReference type="Proteomes" id="UP001140094"/>
    </source>
</evidence>
<dbReference type="GO" id="GO:0000981">
    <property type="term" value="F:DNA-binding transcription factor activity, RNA polymerase II-specific"/>
    <property type="evidence" value="ECO:0007669"/>
    <property type="project" value="InterPro"/>
</dbReference>
<evidence type="ECO:0000256" key="6">
    <source>
        <dbReference type="SAM" id="MobiDB-lite"/>
    </source>
</evidence>
<name>A0A9W8HVC4_9FUNG</name>
<feature type="region of interest" description="Disordered" evidence="6">
    <location>
        <begin position="473"/>
        <end position="525"/>
    </location>
</feature>
<evidence type="ECO:0000256" key="4">
    <source>
        <dbReference type="ARBA" id="ARBA00023163"/>
    </source>
</evidence>
<feature type="compositionally biased region" description="Polar residues" evidence="6">
    <location>
        <begin position="431"/>
        <end position="440"/>
    </location>
</feature>
<dbReference type="PANTHER" id="PTHR47338">
    <property type="entry name" value="ZN(II)2CYS6 TRANSCRIPTION FACTOR (EUROFUNG)-RELATED"/>
    <property type="match status" value="1"/>
</dbReference>
<dbReference type="PANTHER" id="PTHR47338:SF5">
    <property type="entry name" value="ZN(II)2CYS6 TRANSCRIPTION FACTOR (EUROFUNG)"/>
    <property type="match status" value="1"/>
</dbReference>
<keyword evidence="9" id="KW-1185">Reference proteome</keyword>
<proteinExistence type="predicted"/>
<comment type="subcellular location">
    <subcellularLocation>
        <location evidence="1">Nucleus</location>
    </subcellularLocation>
</comment>
<comment type="caution">
    <text evidence="8">The sequence shown here is derived from an EMBL/GenBank/DDBJ whole genome shotgun (WGS) entry which is preliminary data.</text>
</comment>
<evidence type="ECO:0000256" key="5">
    <source>
        <dbReference type="ARBA" id="ARBA00023242"/>
    </source>
</evidence>
<protein>
    <recommendedName>
        <fullName evidence="7">Xylanolytic transcriptional activator regulatory domain-containing protein</fullName>
    </recommendedName>
</protein>
<keyword evidence="5" id="KW-0539">Nucleus</keyword>
<dbReference type="EMBL" id="JANBUO010001446">
    <property type="protein sequence ID" value="KAJ2798233.1"/>
    <property type="molecule type" value="Genomic_DNA"/>
</dbReference>
<feature type="compositionally biased region" description="Polar residues" evidence="6">
    <location>
        <begin position="476"/>
        <end position="500"/>
    </location>
</feature>
<dbReference type="OrthoDB" id="2123952at2759"/>
<feature type="region of interest" description="Disordered" evidence="6">
    <location>
        <begin position="738"/>
        <end position="762"/>
    </location>
</feature>
<keyword evidence="2" id="KW-0479">Metal-binding</keyword>
<evidence type="ECO:0000313" key="8">
    <source>
        <dbReference type="EMBL" id="KAJ2798233.1"/>
    </source>
</evidence>
<keyword evidence="3" id="KW-0805">Transcription regulation</keyword>
<dbReference type="InterPro" id="IPR007219">
    <property type="entry name" value="XnlR_reg_dom"/>
</dbReference>
<dbReference type="Proteomes" id="UP001140094">
    <property type="component" value="Unassembled WGS sequence"/>
</dbReference>
<organism evidence="8 9">
    <name type="scientific">Coemansia guatemalensis</name>
    <dbReference type="NCBI Taxonomy" id="2761395"/>
    <lineage>
        <taxon>Eukaryota</taxon>
        <taxon>Fungi</taxon>
        <taxon>Fungi incertae sedis</taxon>
        <taxon>Zoopagomycota</taxon>
        <taxon>Kickxellomycotina</taxon>
        <taxon>Kickxellomycetes</taxon>
        <taxon>Kickxellales</taxon>
        <taxon>Kickxellaceae</taxon>
        <taxon>Coemansia</taxon>
    </lineage>
</organism>
<gene>
    <name evidence="8" type="ORF">H4R20_004897</name>
</gene>